<proteinExistence type="predicted"/>
<reference evidence="2" key="1">
    <citation type="submission" date="2019-06" db="EMBL/GenBank/DDBJ databases">
        <authorList>
            <person name="Gan P."/>
            <person name="Shirasu K."/>
        </authorList>
    </citation>
    <scope>NUCLEOTIDE SEQUENCE [LARGE SCALE GENOMIC DNA]</scope>
    <source>
        <strain evidence="2">CAD2</strain>
    </source>
</reference>
<evidence type="ECO:0000256" key="1">
    <source>
        <dbReference type="SAM" id="MobiDB-lite"/>
    </source>
</evidence>
<dbReference type="EMBL" id="QPMT01000028">
    <property type="protein sequence ID" value="KAF4856395.1"/>
    <property type="molecule type" value="Genomic_DNA"/>
</dbReference>
<feature type="region of interest" description="Disordered" evidence="1">
    <location>
        <begin position="1"/>
        <end position="22"/>
    </location>
</feature>
<keyword evidence="3" id="KW-1185">Reference proteome</keyword>
<comment type="caution">
    <text evidence="2">The sequence shown here is derived from an EMBL/GenBank/DDBJ whole genome shotgun (WGS) entry which is preliminary data.</text>
</comment>
<accession>A0A9P5K2N4</accession>
<dbReference type="Proteomes" id="UP000711996">
    <property type="component" value="Unassembled WGS sequence"/>
</dbReference>
<gene>
    <name evidence="2" type="ORF">CGCSCA2_v008720</name>
</gene>
<sequence>MLSFSKMHIQTQQHGAPAGQPVRESLYNAFDSNMKKIDRQAISQESKINKRYDAKRARAESKYKNPGVFDICILTRNLTSKMEKIEQARERALQKHQYKIQMKRLAQEETLSDLAQSWLYRL</sequence>
<evidence type="ECO:0000313" key="3">
    <source>
        <dbReference type="Proteomes" id="UP000711996"/>
    </source>
</evidence>
<dbReference type="AlphaFoldDB" id="A0A9P5K2N4"/>
<name>A0A9P5K2N4_COLSI</name>
<dbReference type="OrthoDB" id="4810537at2759"/>
<organism evidence="2 3">
    <name type="scientific">Colletotrichum siamense</name>
    <name type="common">Anthracnose fungus</name>
    <dbReference type="NCBI Taxonomy" id="690259"/>
    <lineage>
        <taxon>Eukaryota</taxon>
        <taxon>Fungi</taxon>
        <taxon>Dikarya</taxon>
        <taxon>Ascomycota</taxon>
        <taxon>Pezizomycotina</taxon>
        <taxon>Sordariomycetes</taxon>
        <taxon>Hypocreomycetidae</taxon>
        <taxon>Glomerellales</taxon>
        <taxon>Glomerellaceae</taxon>
        <taxon>Colletotrichum</taxon>
        <taxon>Colletotrichum gloeosporioides species complex</taxon>
    </lineage>
</organism>
<protein>
    <submittedName>
        <fullName evidence="2">Uncharacterized protein</fullName>
    </submittedName>
</protein>
<evidence type="ECO:0000313" key="2">
    <source>
        <dbReference type="EMBL" id="KAF4856395.1"/>
    </source>
</evidence>